<feature type="domain" description="Polymerase/histidinol phosphatase N-terminal" evidence="7">
    <location>
        <begin position="9"/>
        <end position="76"/>
    </location>
</feature>
<evidence type="ECO:0000313" key="8">
    <source>
        <dbReference type="EMBL" id="OIR06288.1"/>
    </source>
</evidence>
<evidence type="ECO:0000256" key="6">
    <source>
        <dbReference type="ARBA" id="ARBA00049244"/>
    </source>
</evidence>
<keyword evidence="5" id="KW-0239">DNA-directed DNA polymerase</keyword>
<dbReference type="PANTHER" id="PTHR32294:SF0">
    <property type="entry name" value="DNA POLYMERASE III SUBUNIT ALPHA"/>
    <property type="match status" value="1"/>
</dbReference>
<dbReference type="Gene3D" id="3.20.20.140">
    <property type="entry name" value="Metal-dependent hydrolases"/>
    <property type="match status" value="1"/>
</dbReference>
<dbReference type="InterPro" id="IPR041931">
    <property type="entry name" value="DNA_pol3_alpha_thumb_dom"/>
</dbReference>
<dbReference type="InterPro" id="IPR004013">
    <property type="entry name" value="PHP_dom"/>
</dbReference>
<proteinExistence type="predicted"/>
<dbReference type="InterPro" id="IPR011708">
    <property type="entry name" value="DNA_pol3_alpha_NTPase_dom"/>
</dbReference>
<keyword evidence="2 8" id="KW-0808">Transferase</keyword>
<gene>
    <name evidence="8" type="primary">dnaE_5</name>
    <name evidence="8" type="ORF">GALL_114780</name>
</gene>
<reference evidence="8" key="1">
    <citation type="submission" date="2016-10" db="EMBL/GenBank/DDBJ databases">
        <title>Sequence of Gallionella enrichment culture.</title>
        <authorList>
            <person name="Poehlein A."/>
            <person name="Muehling M."/>
            <person name="Daniel R."/>
        </authorList>
    </citation>
    <scope>NUCLEOTIDE SEQUENCE</scope>
</reference>
<dbReference type="Pfam" id="PF07733">
    <property type="entry name" value="DNA_pol3_alpha"/>
    <property type="match status" value="1"/>
</dbReference>
<comment type="catalytic activity">
    <reaction evidence="6">
        <text>DNA(n) + a 2'-deoxyribonucleoside 5'-triphosphate = DNA(n+1) + diphosphate</text>
        <dbReference type="Rhea" id="RHEA:22508"/>
        <dbReference type="Rhea" id="RHEA-COMP:17339"/>
        <dbReference type="Rhea" id="RHEA-COMP:17340"/>
        <dbReference type="ChEBI" id="CHEBI:33019"/>
        <dbReference type="ChEBI" id="CHEBI:61560"/>
        <dbReference type="ChEBI" id="CHEBI:173112"/>
        <dbReference type="EC" id="2.7.7.7"/>
    </reaction>
</comment>
<dbReference type="Pfam" id="PF02811">
    <property type="entry name" value="PHP"/>
    <property type="match status" value="1"/>
</dbReference>
<evidence type="ECO:0000256" key="4">
    <source>
        <dbReference type="ARBA" id="ARBA00022705"/>
    </source>
</evidence>
<evidence type="ECO:0000259" key="7">
    <source>
        <dbReference type="SMART" id="SM00481"/>
    </source>
</evidence>
<evidence type="ECO:0000256" key="1">
    <source>
        <dbReference type="ARBA" id="ARBA00012417"/>
    </source>
</evidence>
<dbReference type="InterPro" id="IPR016195">
    <property type="entry name" value="Pol/histidinol_Pase-like"/>
</dbReference>
<dbReference type="NCBIfam" id="NF004226">
    <property type="entry name" value="PRK05673.1"/>
    <property type="match status" value="1"/>
</dbReference>
<dbReference type="SUPFAM" id="SSF160975">
    <property type="entry name" value="AF1531-like"/>
    <property type="match status" value="1"/>
</dbReference>
<comment type="caution">
    <text evidence="8">The sequence shown here is derived from an EMBL/GenBank/DDBJ whole genome shotgun (WGS) entry which is preliminary data.</text>
</comment>
<dbReference type="NCBIfam" id="TIGR00594">
    <property type="entry name" value="polc"/>
    <property type="match status" value="1"/>
</dbReference>
<dbReference type="InterPro" id="IPR004805">
    <property type="entry name" value="DnaE2/DnaE/PolC"/>
</dbReference>
<sequence length="1286" mass="142158">MSTPDSNFVHLHVHSDYSLLDGACRIDKLMDRAVALGQKALALTDHGNLFGAIEFYNTAKAKGLKALIGCEMYLVTGSRLEKTGRSDEGKSFYHMGLLARNLEGYQNLLKLVSDAHLKGFYYKPRTDIETLAKYAGGLIGFTGCLAALVPQHLLYDRYEEARKATARFVDIFGRENFFVEIQDHGIPEQLKIIPGLLKLAEEFNLKVICTNDVHYVRAEDAGPHDALLCIQTGSKIADADRMRFSGTQFYLKSREEMERLFGEHPEWLLNTQLVAEKCDLSIPFPKGSERYPRYPLPPEVKSRYSPAEYLVQLCYKGLQRRYGIDHDAVATRPVVAERLAKLSNLPPGQKPQAPDYSGLSNEEEIVLRMGYELAIINVTGFVDYFLVVWDFINWAKEHGVPVGPGRGSGAGCLVAYLLGITNLDPIRFKLLFERFLNPERVSPPDFDIDFCMRRRGEVITYVREKYGQDCVANIITYGTLGAKMVIRDVARVHDLPFSESDRLAKMIPDELNITLEDAITKSGDLRGEIERNPVARKIVDSARVLEGMVRNTGKHAAGIIITDKPLDEFVPLTSQEGDVTVQFDMNSVGKLGLLKMDFLGLKTLTVISDAVDNVRRTADPKFDIDAIPLDDPKTYALLNSGKTVGVFQLESGGMQNACKQVGVSNIDDINAIGALYRPGPMQFIPDYARGKKDPSTVQYPHPLLEPVLQETFGIIVYQEQVMECAKVIAGYTLGGADMLRRAMGKKDADAMAKERVKFVAGAKEKHGIDEKKANEIFDLLNKFASYGFNKSHSAAYAVVSYQTAFLKANYPVQFMAAVLSSEIGNAEKVAHFIDEAIAMGIEVHGPDVNESRESFTPVVRRDQPEATPSIRFGLAGIKGVGEVAARRIIEEIEAGGPYRDFADFMIRVDLRAINKRVLECLVLTGGFDFSGATRADLFVQIDAALAAMGELQRKYPALRREDPTAAAAAAAVKEDEGALLFDLGGMDTPAPPPPREKLAEEFAQMLRVNGGRRAVAVEAAPDGTEPAGMLDLGEAPARPQATRAAAAAAKADVRVVNETTLLQYEKELLGFYVSGHPMDAYAGLAEAVDTFTPDELLSQPDRTEFRLCGIASNIAKKYSKKDNRLWSPFTLSTRRASLGLNMFADAYAAYGKNLAENTPVMVLGNVIVGQDGARINVKECYPLDTAMAQAVKKLTWLLKPDHPQVGDFLRLMRETLNKYVGDTRVEFAFVMDGRVGPVAEVSTALTLRVFGKAFQALRRHPAVAGVLVETKRLELKQDRRWERKRA</sequence>
<dbReference type="GO" id="GO:0008408">
    <property type="term" value="F:3'-5' exonuclease activity"/>
    <property type="evidence" value="ECO:0007669"/>
    <property type="project" value="InterPro"/>
</dbReference>
<dbReference type="Pfam" id="PF17657">
    <property type="entry name" value="DNA_pol3_finger"/>
    <property type="match status" value="1"/>
</dbReference>
<evidence type="ECO:0000256" key="5">
    <source>
        <dbReference type="ARBA" id="ARBA00022932"/>
    </source>
</evidence>
<dbReference type="GO" id="GO:0006260">
    <property type="term" value="P:DNA replication"/>
    <property type="evidence" value="ECO:0007669"/>
    <property type="project" value="UniProtKB-KW"/>
</dbReference>
<organism evidence="8">
    <name type="scientific">mine drainage metagenome</name>
    <dbReference type="NCBI Taxonomy" id="410659"/>
    <lineage>
        <taxon>unclassified sequences</taxon>
        <taxon>metagenomes</taxon>
        <taxon>ecological metagenomes</taxon>
    </lineage>
</organism>
<dbReference type="SMART" id="SM00481">
    <property type="entry name" value="POLIIIAc"/>
    <property type="match status" value="1"/>
</dbReference>
<evidence type="ECO:0000256" key="3">
    <source>
        <dbReference type="ARBA" id="ARBA00022695"/>
    </source>
</evidence>
<dbReference type="GO" id="GO:0003887">
    <property type="term" value="F:DNA-directed DNA polymerase activity"/>
    <property type="evidence" value="ECO:0007669"/>
    <property type="project" value="UniProtKB-KW"/>
</dbReference>
<dbReference type="InterPro" id="IPR040982">
    <property type="entry name" value="DNA_pol3_finger"/>
</dbReference>
<dbReference type="CDD" id="cd12113">
    <property type="entry name" value="PHP_PolIIIA_DnaE3"/>
    <property type="match status" value="1"/>
</dbReference>
<dbReference type="Gene3D" id="1.10.150.870">
    <property type="match status" value="1"/>
</dbReference>
<evidence type="ECO:0000256" key="2">
    <source>
        <dbReference type="ARBA" id="ARBA00022679"/>
    </source>
</evidence>
<name>A0A1J5SQJ4_9ZZZZ</name>
<keyword evidence="4" id="KW-0235">DNA replication</keyword>
<dbReference type="InterPro" id="IPR029460">
    <property type="entry name" value="DNAPol_HHH"/>
</dbReference>
<dbReference type="Pfam" id="PF14579">
    <property type="entry name" value="HHH_6"/>
    <property type="match status" value="1"/>
</dbReference>
<protein>
    <recommendedName>
        <fullName evidence="1">DNA-directed DNA polymerase</fullName>
        <ecNumber evidence="1">2.7.7.7</ecNumber>
    </recommendedName>
</protein>
<accession>A0A1J5SQJ4</accession>
<dbReference type="Gene3D" id="1.10.10.1600">
    <property type="entry name" value="Bacterial DNA polymerase III alpha subunit, thumb domain"/>
    <property type="match status" value="1"/>
</dbReference>
<dbReference type="SUPFAM" id="SSF89550">
    <property type="entry name" value="PHP domain-like"/>
    <property type="match status" value="1"/>
</dbReference>
<dbReference type="PANTHER" id="PTHR32294">
    <property type="entry name" value="DNA POLYMERASE III SUBUNIT ALPHA"/>
    <property type="match status" value="1"/>
</dbReference>
<dbReference type="EMBL" id="MLJW01000044">
    <property type="protein sequence ID" value="OIR06288.1"/>
    <property type="molecule type" value="Genomic_DNA"/>
</dbReference>
<keyword evidence="3 8" id="KW-0548">Nucleotidyltransferase</keyword>
<dbReference type="InterPro" id="IPR003141">
    <property type="entry name" value="Pol/His_phosphatase_N"/>
</dbReference>
<dbReference type="EC" id="2.7.7.7" evidence="1"/>